<feature type="compositionally biased region" description="Acidic residues" evidence="3">
    <location>
        <begin position="31"/>
        <end position="47"/>
    </location>
</feature>
<feature type="compositionally biased region" description="Acidic residues" evidence="3">
    <location>
        <begin position="62"/>
        <end position="78"/>
    </location>
</feature>
<evidence type="ECO:0000256" key="2">
    <source>
        <dbReference type="ARBA" id="ARBA00023136"/>
    </source>
</evidence>
<evidence type="ECO:0008006" key="7">
    <source>
        <dbReference type="Google" id="ProtNLM"/>
    </source>
</evidence>
<evidence type="ECO:0000256" key="1">
    <source>
        <dbReference type="ARBA" id="ARBA00004370"/>
    </source>
</evidence>
<evidence type="ECO:0000256" key="3">
    <source>
        <dbReference type="SAM" id="MobiDB-lite"/>
    </source>
</evidence>
<accession>A0A7I7QAN3</accession>
<protein>
    <recommendedName>
        <fullName evidence="7">Mce protein</fullName>
    </recommendedName>
</protein>
<feature type="transmembrane region" description="Helical" evidence="4">
    <location>
        <begin position="131"/>
        <end position="155"/>
    </location>
</feature>
<name>A0A7I7QAN3_9MYCO</name>
<evidence type="ECO:0000256" key="4">
    <source>
        <dbReference type="SAM" id="Phobius"/>
    </source>
</evidence>
<dbReference type="PANTHER" id="PTHR37042:SF4">
    <property type="entry name" value="OUTER MEMBRANE PROTEIN RV1973"/>
    <property type="match status" value="1"/>
</dbReference>
<dbReference type="EMBL" id="AP022587">
    <property type="protein sequence ID" value="BBY23353.1"/>
    <property type="molecule type" value="Genomic_DNA"/>
</dbReference>
<evidence type="ECO:0000313" key="6">
    <source>
        <dbReference type="Proteomes" id="UP000467130"/>
    </source>
</evidence>
<keyword evidence="6" id="KW-1185">Reference proteome</keyword>
<comment type="subcellular location">
    <subcellularLocation>
        <location evidence="1">Membrane</location>
    </subcellularLocation>
</comment>
<evidence type="ECO:0000313" key="5">
    <source>
        <dbReference type="EMBL" id="BBY23353.1"/>
    </source>
</evidence>
<dbReference type="PANTHER" id="PTHR37042">
    <property type="entry name" value="OUTER MEMBRANE PROTEIN RV1973"/>
    <property type="match status" value="1"/>
</dbReference>
<keyword evidence="4" id="KW-0812">Transmembrane</keyword>
<feature type="region of interest" description="Disordered" evidence="3">
    <location>
        <begin position="1"/>
        <end position="106"/>
    </location>
</feature>
<reference evidence="5 6" key="1">
    <citation type="journal article" date="2019" name="Emerg. Microbes Infect.">
        <title>Comprehensive subspecies identification of 175 nontuberculous mycobacteria species based on 7547 genomic profiles.</title>
        <authorList>
            <person name="Matsumoto Y."/>
            <person name="Kinjo T."/>
            <person name="Motooka D."/>
            <person name="Nabeya D."/>
            <person name="Jung N."/>
            <person name="Uechi K."/>
            <person name="Horii T."/>
            <person name="Iida T."/>
            <person name="Fujita J."/>
            <person name="Nakamura S."/>
        </authorList>
    </citation>
    <scope>NUCLEOTIDE SEQUENCE [LARGE SCALE GENOMIC DNA]</scope>
    <source>
        <strain evidence="5 6">JCM 17783</strain>
    </source>
</reference>
<keyword evidence="4" id="KW-1133">Transmembrane helix</keyword>
<gene>
    <name evidence="5" type="ORF">MSTO_35580</name>
</gene>
<dbReference type="KEGG" id="msto:MSTO_35580"/>
<feature type="compositionally biased region" description="Low complexity" evidence="3">
    <location>
        <begin position="48"/>
        <end position="59"/>
    </location>
</feature>
<organism evidence="5 6">
    <name type="scientific">Mycobacterium stomatepiae</name>
    <dbReference type="NCBI Taxonomy" id="470076"/>
    <lineage>
        <taxon>Bacteria</taxon>
        <taxon>Bacillati</taxon>
        <taxon>Actinomycetota</taxon>
        <taxon>Actinomycetes</taxon>
        <taxon>Mycobacteriales</taxon>
        <taxon>Mycobacteriaceae</taxon>
        <taxon>Mycobacterium</taxon>
        <taxon>Mycobacterium simiae complex</taxon>
    </lineage>
</organism>
<dbReference type="Proteomes" id="UP000467130">
    <property type="component" value="Chromosome"/>
</dbReference>
<proteinExistence type="predicted"/>
<keyword evidence="2 4" id="KW-0472">Membrane</keyword>
<dbReference type="AlphaFoldDB" id="A0A7I7QAN3"/>
<dbReference type="GO" id="GO:0016020">
    <property type="term" value="C:membrane"/>
    <property type="evidence" value="ECO:0007669"/>
    <property type="project" value="UniProtKB-SubCell"/>
</dbReference>
<dbReference type="RefSeq" id="WP_163791122.1">
    <property type="nucleotide sequence ID" value="NZ_AP022587.1"/>
</dbReference>
<sequence length="289" mass="30616">MEGDAGASRLNPPPMSMLSRLRRRRPKESDDVTDETNPEVAAEESADSDSQAGADQTSAEVTAEDAGESEAEGAESPEPEAVADVAEQPEAETEAAPGEAEQAETDGDQIDADAAAEADRPVRRPSFVGRAWLAGVAAVLVLLAGAVGTGGYLALRYHHESQAIARNNTAALKAAIDCVSATQAPDTNAMIASEQKIIECGTGAFREQAMVYTGMLVQAYQSANVHVQVSDVRAAVERNNKDGSIEVLVAMRVKVTADQSQNETGYRLRVKMALDEGQYRIAKLDQVTK</sequence>